<dbReference type="SUPFAM" id="SSF48557">
    <property type="entry name" value="L-aspartase-like"/>
    <property type="match status" value="1"/>
</dbReference>
<dbReference type="PANTHER" id="PTHR10362">
    <property type="entry name" value="HISTIDINE AMMONIA-LYASE"/>
    <property type="match status" value="1"/>
</dbReference>
<comment type="caution">
    <text evidence="3">The sequence shown here is derived from an EMBL/GenBank/DDBJ whole genome shotgun (WGS) entry which is preliminary data.</text>
</comment>
<dbReference type="Gene3D" id="1.20.200.10">
    <property type="entry name" value="Fumarase/aspartase (Central domain)"/>
    <property type="match status" value="1"/>
</dbReference>
<keyword evidence="4" id="KW-1185">Reference proteome</keyword>
<dbReference type="Pfam" id="PF00221">
    <property type="entry name" value="Lyase_aromatic"/>
    <property type="match status" value="2"/>
</dbReference>
<comment type="similarity">
    <text evidence="1 2">Belongs to the PAL/histidase family.</text>
</comment>
<evidence type="ECO:0000313" key="4">
    <source>
        <dbReference type="Proteomes" id="UP001556367"/>
    </source>
</evidence>
<sequence>MPTSSSSMIRSCFLALYKDLEAYRAGKPICLDGKSLSIAAMVAVSRYAVDPQLDESVEARDRVRSSRAPIEEAIQANQSIYGVTTGVGGSAGSKSTDVLTLGVAILQQIQCGILAPEPSDGILPINHPQAATVMPESWVRGALLTHINNLARGYSGIRWDVIEAMYQILKANIIPLVPLRGSVSASGDLTPLSFLAGTIVGNPYIRVYTGPPGARIVSNAQEALAQAGITPMVFQAKEPLSMVNGTSYSASTAAIICYEAVQLSLLSLVCTALAVEGLNGYKGSFAPFIHDVARPHPGQIEVAEGIRYLLEPSELAQDRNSVTEDRGQLLQDRYALRTSPQYLGPQFEDIYSATKSVEIECNSCTLPFSLEDLCADLEYTATDNPLIEAATGTIHMGGNFQAMSITNAMEKTRLALFHIGKNLFAQSTELNNPQMSNGLPPSTAATNPSLDYHTKGLDVTMASYVAELGFLANPVGTHNQSVEMHNQGIK</sequence>
<evidence type="ECO:0000256" key="2">
    <source>
        <dbReference type="RuleBase" id="RU003954"/>
    </source>
</evidence>
<dbReference type="InterPro" id="IPR005922">
    <property type="entry name" value="Phe_NH3-lyase"/>
</dbReference>
<gene>
    <name evidence="3" type="ORF">HGRIS_005235</name>
</gene>
<proteinExistence type="inferred from homology"/>
<reference evidence="4" key="1">
    <citation type="submission" date="2024-06" db="EMBL/GenBank/DDBJ databases">
        <title>Multi-omics analyses provide insights into the biosynthesis of the anticancer antibiotic pleurotin in Hohenbuehelia grisea.</title>
        <authorList>
            <person name="Weaver J.A."/>
            <person name="Alberti F."/>
        </authorList>
    </citation>
    <scope>NUCLEOTIDE SEQUENCE [LARGE SCALE GENOMIC DNA]</scope>
    <source>
        <strain evidence="4">T-177</strain>
    </source>
</reference>
<dbReference type="InterPro" id="IPR001106">
    <property type="entry name" value="Aromatic_Lyase"/>
</dbReference>
<evidence type="ECO:0000256" key="1">
    <source>
        <dbReference type="ARBA" id="ARBA00007238"/>
    </source>
</evidence>
<dbReference type="Proteomes" id="UP001556367">
    <property type="component" value="Unassembled WGS sequence"/>
</dbReference>
<dbReference type="Gene3D" id="1.10.275.10">
    <property type="entry name" value="Fumarase/aspartase (N-terminal domain)"/>
    <property type="match status" value="1"/>
</dbReference>
<name>A0ABR3JEG4_9AGAR</name>
<dbReference type="InterPro" id="IPR008948">
    <property type="entry name" value="L-Aspartase-like"/>
</dbReference>
<dbReference type="EMBL" id="JASNQZ010000008">
    <property type="protein sequence ID" value="KAL0954089.1"/>
    <property type="molecule type" value="Genomic_DNA"/>
</dbReference>
<dbReference type="CDD" id="cd00332">
    <property type="entry name" value="PAL-HAL"/>
    <property type="match status" value="1"/>
</dbReference>
<evidence type="ECO:0000313" key="3">
    <source>
        <dbReference type="EMBL" id="KAL0954089.1"/>
    </source>
</evidence>
<dbReference type="NCBIfam" id="TIGR01226">
    <property type="entry name" value="phe_am_lyase"/>
    <property type="match status" value="1"/>
</dbReference>
<evidence type="ECO:0008006" key="5">
    <source>
        <dbReference type="Google" id="ProtNLM"/>
    </source>
</evidence>
<dbReference type="PROSITE" id="PS00488">
    <property type="entry name" value="PAL_HISTIDASE"/>
    <property type="match status" value="1"/>
</dbReference>
<keyword evidence="2" id="KW-0456">Lyase</keyword>
<dbReference type="InterPro" id="IPR024083">
    <property type="entry name" value="Fumarase/histidase_N"/>
</dbReference>
<protein>
    <recommendedName>
        <fullName evidence="5">Phenylalanine ammonia-lyase</fullName>
    </recommendedName>
</protein>
<dbReference type="InterPro" id="IPR022313">
    <property type="entry name" value="Phe/His_NH3-lyase_AS"/>
</dbReference>
<accession>A0ABR3JEG4</accession>
<organism evidence="3 4">
    <name type="scientific">Hohenbuehelia grisea</name>
    <dbReference type="NCBI Taxonomy" id="104357"/>
    <lineage>
        <taxon>Eukaryota</taxon>
        <taxon>Fungi</taxon>
        <taxon>Dikarya</taxon>
        <taxon>Basidiomycota</taxon>
        <taxon>Agaricomycotina</taxon>
        <taxon>Agaricomycetes</taxon>
        <taxon>Agaricomycetidae</taxon>
        <taxon>Agaricales</taxon>
        <taxon>Pleurotineae</taxon>
        <taxon>Pleurotaceae</taxon>
        <taxon>Hohenbuehelia</taxon>
    </lineage>
</organism>